<dbReference type="EMBL" id="PYGK01000005">
    <property type="protein sequence ID" value="PSL30926.1"/>
    <property type="molecule type" value="Genomic_DNA"/>
</dbReference>
<feature type="transmembrane region" description="Helical" evidence="6">
    <location>
        <begin position="747"/>
        <end position="768"/>
    </location>
</feature>
<feature type="transmembrane region" description="Helical" evidence="6">
    <location>
        <begin position="326"/>
        <end position="353"/>
    </location>
</feature>
<feature type="domain" description="ABC3 transporter permease C-terminal" evidence="7">
    <location>
        <begin position="669"/>
        <end position="777"/>
    </location>
</feature>
<gene>
    <name evidence="9" type="ORF">CLV42_105287</name>
</gene>
<feature type="transmembrane region" description="Helical" evidence="6">
    <location>
        <begin position="417"/>
        <end position="441"/>
    </location>
</feature>
<evidence type="ECO:0000259" key="7">
    <source>
        <dbReference type="Pfam" id="PF02687"/>
    </source>
</evidence>
<feature type="transmembrane region" description="Helical" evidence="6">
    <location>
        <begin position="21"/>
        <end position="41"/>
    </location>
</feature>
<accession>A0A2P8GAC0</accession>
<feature type="transmembrane region" description="Helical" evidence="6">
    <location>
        <begin position="664"/>
        <end position="687"/>
    </location>
</feature>
<organism evidence="9 10">
    <name type="scientific">Chitinophaga ginsengisoli</name>
    <dbReference type="NCBI Taxonomy" id="363837"/>
    <lineage>
        <taxon>Bacteria</taxon>
        <taxon>Pseudomonadati</taxon>
        <taxon>Bacteroidota</taxon>
        <taxon>Chitinophagia</taxon>
        <taxon>Chitinophagales</taxon>
        <taxon>Chitinophagaceae</taxon>
        <taxon>Chitinophaga</taxon>
    </lineage>
</organism>
<dbReference type="InterPro" id="IPR025857">
    <property type="entry name" value="MacB_PCD"/>
</dbReference>
<protein>
    <submittedName>
        <fullName evidence="9">FtsX-like permease family protein</fullName>
    </submittedName>
</protein>
<evidence type="ECO:0000256" key="6">
    <source>
        <dbReference type="SAM" id="Phobius"/>
    </source>
</evidence>
<feature type="transmembrane region" description="Helical" evidence="6">
    <location>
        <begin position="373"/>
        <end position="396"/>
    </location>
</feature>
<evidence type="ECO:0000256" key="5">
    <source>
        <dbReference type="ARBA" id="ARBA00023136"/>
    </source>
</evidence>
<evidence type="ECO:0000313" key="10">
    <source>
        <dbReference type="Proteomes" id="UP000240978"/>
    </source>
</evidence>
<dbReference type="OrthoDB" id="5933722at2"/>
<keyword evidence="3 6" id="KW-0812">Transmembrane</keyword>
<comment type="subcellular location">
    <subcellularLocation>
        <location evidence="1">Cell membrane</location>
        <topology evidence="1">Multi-pass membrane protein</topology>
    </subcellularLocation>
</comment>
<reference evidence="9 10" key="1">
    <citation type="submission" date="2018-03" db="EMBL/GenBank/DDBJ databases">
        <title>Genomic Encyclopedia of Archaeal and Bacterial Type Strains, Phase II (KMG-II): from individual species to whole genera.</title>
        <authorList>
            <person name="Goeker M."/>
        </authorList>
    </citation>
    <scope>NUCLEOTIDE SEQUENCE [LARGE SCALE GENOMIC DNA]</scope>
    <source>
        <strain evidence="9 10">DSM 18107</strain>
    </source>
</reference>
<dbReference type="GO" id="GO:0005886">
    <property type="term" value="C:plasma membrane"/>
    <property type="evidence" value="ECO:0007669"/>
    <property type="project" value="UniProtKB-SubCell"/>
</dbReference>
<feature type="transmembrane region" description="Helical" evidence="6">
    <location>
        <begin position="283"/>
        <end position="305"/>
    </location>
</feature>
<evidence type="ECO:0000259" key="8">
    <source>
        <dbReference type="Pfam" id="PF12704"/>
    </source>
</evidence>
<feature type="transmembrane region" description="Helical" evidence="6">
    <location>
        <begin position="708"/>
        <end position="735"/>
    </location>
</feature>
<evidence type="ECO:0000256" key="2">
    <source>
        <dbReference type="ARBA" id="ARBA00022475"/>
    </source>
</evidence>
<feature type="domain" description="MacB-like periplasmic core" evidence="8">
    <location>
        <begin position="20"/>
        <end position="240"/>
    </location>
</feature>
<evidence type="ECO:0000313" key="9">
    <source>
        <dbReference type="EMBL" id="PSL30926.1"/>
    </source>
</evidence>
<sequence>MLKNYLKIAWRNLMKDRQFTLLNLVGLSTGLTCAILIYLWINDEVHVDRFHEKDGQLYQVMTNVENSEGVQTMTATPGILARTLKADLPEVEYAAAVIYPYWSGETTLSVKEENLNAVGYYAEKDYFNIFSYPLLQGNKDQVLADKNNIVISKQLALKLFHTTENVVGRTIEWQHEKQYQVSGVFDDIPDNSSVKHDYVLPFDIYLEQYSFLNSWGNIDPATYLVLKKGTHIDRFNKKIADFTRTKDKQAGYKLFARRYSSGYLYNRYVNGMLAGGRIEYVRMFSIIALFILIIASINFMNLSTAKASKRLKEVGIRKVVGADRKLLIFQYLGESILITFLALVVTLILLPFLLPAFNHITGKQISLHADPVLWLSVLGITLFTGILAGFYPAFYLSGFNPIAILKGKLRASLGEIWVRKGLVMFQFIISAVFIIAVLVVYKQIRYIQTKDPGYNVDNIISFQLGSEVVTKTPVFVNAIKNLPGVVAASSIDHTSIVADYGSTSDIHWEGKQPDNKTSFANIGVYYGAIETLGMTMKEGRSFNSNVSADSTEIIFNEAAIKSMGLSNPVGKTVKMWGVNRKIAGVVKDFNFESVHEQVKPFAMRLEPAATYRILVRIKAGKNRETIDQLRNAYEKFDPGFPFVYKFVDSEYQSQYTAENRLGALSAYAAGLAIVISCLGLFGLAAFTAQRRNKEIGIRKVLGASERSVVVMLSADFLKLVLVAVFIAFPLAWWLMDQWLAGFAYRTAIGADVFLVAGIATVFITLMIVSYQGIRASLTNPVRSLRAE</sequence>
<keyword evidence="5 6" id="KW-0472">Membrane</keyword>
<keyword evidence="4 6" id="KW-1133">Transmembrane helix</keyword>
<keyword evidence="2" id="KW-1003">Cell membrane</keyword>
<dbReference type="PANTHER" id="PTHR30572">
    <property type="entry name" value="MEMBRANE COMPONENT OF TRANSPORTER-RELATED"/>
    <property type="match status" value="1"/>
</dbReference>
<evidence type="ECO:0000256" key="1">
    <source>
        <dbReference type="ARBA" id="ARBA00004651"/>
    </source>
</evidence>
<evidence type="ECO:0000256" key="4">
    <source>
        <dbReference type="ARBA" id="ARBA00022989"/>
    </source>
</evidence>
<proteinExistence type="predicted"/>
<dbReference type="InterPro" id="IPR003838">
    <property type="entry name" value="ABC3_permease_C"/>
</dbReference>
<dbReference type="InterPro" id="IPR050250">
    <property type="entry name" value="Macrolide_Exporter_MacB"/>
</dbReference>
<feature type="domain" description="ABC3 transporter permease C-terminal" evidence="7">
    <location>
        <begin position="286"/>
        <end position="401"/>
    </location>
</feature>
<dbReference type="AlphaFoldDB" id="A0A2P8GAC0"/>
<dbReference type="PANTHER" id="PTHR30572:SF18">
    <property type="entry name" value="ABC-TYPE MACROLIDE FAMILY EXPORT SYSTEM PERMEASE COMPONENT 2"/>
    <property type="match status" value="1"/>
</dbReference>
<dbReference type="Pfam" id="PF12704">
    <property type="entry name" value="MacB_PCD"/>
    <property type="match status" value="1"/>
</dbReference>
<name>A0A2P8GAC0_9BACT</name>
<dbReference type="GO" id="GO:0022857">
    <property type="term" value="F:transmembrane transporter activity"/>
    <property type="evidence" value="ECO:0007669"/>
    <property type="project" value="TreeGrafter"/>
</dbReference>
<dbReference type="RefSeq" id="WP_106602757.1">
    <property type="nucleotide sequence ID" value="NZ_PYGK01000005.1"/>
</dbReference>
<dbReference type="Pfam" id="PF02687">
    <property type="entry name" value="FtsX"/>
    <property type="match status" value="2"/>
</dbReference>
<keyword evidence="10" id="KW-1185">Reference proteome</keyword>
<comment type="caution">
    <text evidence="9">The sequence shown here is derived from an EMBL/GenBank/DDBJ whole genome shotgun (WGS) entry which is preliminary data.</text>
</comment>
<dbReference type="Proteomes" id="UP000240978">
    <property type="component" value="Unassembled WGS sequence"/>
</dbReference>
<evidence type="ECO:0000256" key="3">
    <source>
        <dbReference type="ARBA" id="ARBA00022692"/>
    </source>
</evidence>